<sequence>NTNSLLDTRGYQLFPTSSSRQLGRRVLGPPNASPNKTMNVQGFSSKTNLGDTSLVICPQKNLPTLYQVISPEINSENTKNNFSPNQILGISSQLD</sequence>
<dbReference type="EMBL" id="HACG01012183">
    <property type="protein sequence ID" value="CEK59048.1"/>
    <property type="molecule type" value="Transcribed_RNA"/>
</dbReference>
<dbReference type="AlphaFoldDB" id="A0A0B6YS50"/>
<feature type="region of interest" description="Disordered" evidence="1">
    <location>
        <begin position="18"/>
        <end position="38"/>
    </location>
</feature>
<accession>A0A0B6YS50</accession>
<organism evidence="2">
    <name type="scientific">Arion vulgaris</name>
    <dbReference type="NCBI Taxonomy" id="1028688"/>
    <lineage>
        <taxon>Eukaryota</taxon>
        <taxon>Metazoa</taxon>
        <taxon>Spiralia</taxon>
        <taxon>Lophotrochozoa</taxon>
        <taxon>Mollusca</taxon>
        <taxon>Gastropoda</taxon>
        <taxon>Heterobranchia</taxon>
        <taxon>Euthyneura</taxon>
        <taxon>Panpulmonata</taxon>
        <taxon>Eupulmonata</taxon>
        <taxon>Stylommatophora</taxon>
        <taxon>Helicina</taxon>
        <taxon>Arionoidea</taxon>
        <taxon>Arionidae</taxon>
        <taxon>Arion</taxon>
    </lineage>
</organism>
<evidence type="ECO:0000256" key="1">
    <source>
        <dbReference type="SAM" id="MobiDB-lite"/>
    </source>
</evidence>
<feature type="non-terminal residue" evidence="2">
    <location>
        <position position="1"/>
    </location>
</feature>
<protein>
    <submittedName>
        <fullName evidence="2">Uncharacterized protein</fullName>
    </submittedName>
</protein>
<gene>
    <name evidence="2" type="primary">ORF35024</name>
</gene>
<feature type="non-terminal residue" evidence="2">
    <location>
        <position position="95"/>
    </location>
</feature>
<proteinExistence type="predicted"/>
<evidence type="ECO:0000313" key="2">
    <source>
        <dbReference type="EMBL" id="CEK59048.1"/>
    </source>
</evidence>
<reference evidence="2" key="1">
    <citation type="submission" date="2014-12" db="EMBL/GenBank/DDBJ databases">
        <title>Insight into the proteome of Arion vulgaris.</title>
        <authorList>
            <person name="Aradska J."/>
            <person name="Bulat T."/>
            <person name="Smidak R."/>
            <person name="Sarate P."/>
            <person name="Gangsoo J."/>
            <person name="Sialana F."/>
            <person name="Bilban M."/>
            <person name="Lubec G."/>
        </authorList>
    </citation>
    <scope>NUCLEOTIDE SEQUENCE</scope>
    <source>
        <tissue evidence="2">Skin</tissue>
    </source>
</reference>
<feature type="region of interest" description="Disordered" evidence="1">
    <location>
        <begin position="75"/>
        <end position="95"/>
    </location>
</feature>
<name>A0A0B6YS50_9EUPU</name>